<dbReference type="HAMAP" id="MF_00048">
    <property type="entry name" value="UPF0102"/>
    <property type="match status" value="1"/>
</dbReference>
<reference evidence="4" key="1">
    <citation type="submission" date="2015-07" db="EMBL/GenBank/DDBJ databases">
        <authorList>
            <person name="Noorani M."/>
        </authorList>
    </citation>
    <scope>NUCLEOTIDE SEQUENCE [LARGE SCALE GENOMIC DNA]</scope>
    <source>
        <strain evidence="4">ATCC 27428</strain>
    </source>
</reference>
<keyword evidence="3" id="KW-0255">Endonuclease</keyword>
<accession>A0A2N8NNT6</accession>
<evidence type="ECO:0000313" key="5">
    <source>
        <dbReference type="Proteomes" id="UP000235945"/>
    </source>
</evidence>
<reference evidence="3 6" key="3">
    <citation type="submission" date="2020-08" db="EMBL/GenBank/DDBJ databases">
        <title>Genomic Encyclopedia of Type Strains, Phase III (KMG-III): the genomes of soil and plant-associated and newly described type strains.</title>
        <authorList>
            <person name="Whitman W."/>
        </authorList>
    </citation>
    <scope>NUCLEOTIDE SEQUENCE [LARGE SCALE GENOMIC DNA]</scope>
    <source>
        <strain evidence="3 6">CECT 3259</strain>
    </source>
</reference>
<dbReference type="SUPFAM" id="SSF52980">
    <property type="entry name" value="Restriction endonuclease-like"/>
    <property type="match status" value="1"/>
</dbReference>
<dbReference type="PANTHER" id="PTHR34039:SF1">
    <property type="entry name" value="UPF0102 PROTEIN YRAN"/>
    <property type="match status" value="1"/>
</dbReference>
<dbReference type="OrthoDB" id="9794876at2"/>
<dbReference type="CDD" id="cd20736">
    <property type="entry name" value="PoNe_Nuclease"/>
    <property type="match status" value="1"/>
</dbReference>
<dbReference type="InterPro" id="IPR011335">
    <property type="entry name" value="Restrct_endonuc-II-like"/>
</dbReference>
<evidence type="ECO:0000256" key="2">
    <source>
        <dbReference type="HAMAP-Rule" id="MF_00048"/>
    </source>
</evidence>
<evidence type="ECO:0000256" key="1">
    <source>
        <dbReference type="ARBA" id="ARBA00006738"/>
    </source>
</evidence>
<evidence type="ECO:0000313" key="4">
    <source>
        <dbReference type="EMBL" id="PNE30417.1"/>
    </source>
</evidence>
<dbReference type="RefSeq" id="WP_102921606.1">
    <property type="nucleotide sequence ID" value="NZ_JACHJF010000001.1"/>
</dbReference>
<comment type="similarity">
    <text evidence="1 2">Belongs to the UPF0102 family.</text>
</comment>
<comment type="caution">
    <text evidence="4">The sequence shown here is derived from an EMBL/GenBank/DDBJ whole genome shotgun (WGS) entry which is preliminary data.</text>
</comment>
<keyword evidence="3" id="KW-0540">Nuclease</keyword>
<dbReference type="GO" id="GO:0003676">
    <property type="term" value="F:nucleic acid binding"/>
    <property type="evidence" value="ECO:0007669"/>
    <property type="project" value="InterPro"/>
</dbReference>
<dbReference type="Gene3D" id="3.40.1350.10">
    <property type="match status" value="1"/>
</dbReference>
<dbReference type="EMBL" id="LGUI01000012">
    <property type="protein sequence ID" value="PNE30417.1"/>
    <property type="molecule type" value="Genomic_DNA"/>
</dbReference>
<dbReference type="NCBIfam" id="NF009154">
    <property type="entry name" value="PRK12497.3-3"/>
    <property type="match status" value="1"/>
</dbReference>
<gene>
    <name evidence="4" type="ORF">AF335_29615</name>
    <name evidence="3" type="ORF">FHS36_000099</name>
</gene>
<dbReference type="Pfam" id="PF02021">
    <property type="entry name" value="UPF0102"/>
    <property type="match status" value="1"/>
</dbReference>
<sequence length="119" mass="12727">MNARGALGRYGEELAARRLAEAGIVILDRNWRCREGEIDLVALDADALVVCEVKTRRAGVYEHPMAAVTPAKAERLRLLAGRWLERNGGPPPGGVRIDVVGVVVPDRGAPAVEHVKGAA</sequence>
<dbReference type="Proteomes" id="UP000235945">
    <property type="component" value="Unassembled WGS sequence"/>
</dbReference>
<dbReference type="InterPro" id="IPR011856">
    <property type="entry name" value="tRNA_endonuc-like_dom_sf"/>
</dbReference>
<keyword evidence="5" id="KW-1185">Reference proteome</keyword>
<reference evidence="5" key="2">
    <citation type="submission" date="2015-07" db="EMBL/GenBank/DDBJ databases">
        <authorList>
            <person name="Graham D.E."/>
            <person name="Giannone R.J."/>
            <person name="Gulvik C.A."/>
            <person name="Hettich R.L."/>
            <person name="Klingeman D.M."/>
            <person name="Mahan K.M."/>
            <person name="Parry R.J."/>
            <person name="Spain J.C."/>
        </authorList>
    </citation>
    <scope>NUCLEOTIDE SEQUENCE [LARGE SCALE GENOMIC DNA]</scope>
    <source>
        <strain evidence="5">ATCC 27428</strain>
    </source>
</reference>
<dbReference type="InterPro" id="IPR003509">
    <property type="entry name" value="UPF0102_YraN-like"/>
</dbReference>
<dbReference type="EMBL" id="JACHJF010000001">
    <property type="protein sequence ID" value="MBB5116701.1"/>
    <property type="molecule type" value="Genomic_DNA"/>
</dbReference>
<keyword evidence="3" id="KW-0378">Hydrolase</keyword>
<dbReference type="AlphaFoldDB" id="A0A2N8NNT6"/>
<evidence type="ECO:0000313" key="3">
    <source>
        <dbReference type="EMBL" id="MBB5116701.1"/>
    </source>
</evidence>
<name>A0A2N8NNT6_STREU</name>
<organism evidence="4 5">
    <name type="scientific">Streptomyces eurocidicus</name>
    <name type="common">Streptoverticillium eurocidicus</name>
    <dbReference type="NCBI Taxonomy" id="66423"/>
    <lineage>
        <taxon>Bacteria</taxon>
        <taxon>Bacillati</taxon>
        <taxon>Actinomycetota</taxon>
        <taxon>Actinomycetes</taxon>
        <taxon>Kitasatosporales</taxon>
        <taxon>Streptomycetaceae</taxon>
        <taxon>Streptomyces</taxon>
    </lineage>
</organism>
<dbReference type="PANTHER" id="PTHR34039">
    <property type="entry name" value="UPF0102 PROTEIN YRAN"/>
    <property type="match status" value="1"/>
</dbReference>
<proteinExistence type="inferred from homology"/>
<protein>
    <recommendedName>
        <fullName evidence="2">UPF0102 protein AF335_29615</fullName>
    </recommendedName>
</protein>
<dbReference type="GO" id="GO:0004519">
    <property type="term" value="F:endonuclease activity"/>
    <property type="evidence" value="ECO:0007669"/>
    <property type="project" value="UniProtKB-KW"/>
</dbReference>
<dbReference type="Proteomes" id="UP000528608">
    <property type="component" value="Unassembled WGS sequence"/>
</dbReference>
<evidence type="ECO:0000313" key="6">
    <source>
        <dbReference type="Proteomes" id="UP000528608"/>
    </source>
</evidence>